<dbReference type="NCBIfam" id="TIGR00199">
    <property type="entry name" value="PncC_domain"/>
    <property type="match status" value="1"/>
</dbReference>
<dbReference type="KEGG" id="nmo:Nmlp_1158"/>
<dbReference type="EMBL" id="HF582854">
    <property type="protein sequence ID" value="CCQ35368.1"/>
    <property type="molecule type" value="Genomic_DNA"/>
</dbReference>
<dbReference type="EC" id="3.5.1.42" evidence="2"/>
<name>M1XN82_NATM8</name>
<protein>
    <submittedName>
        <fullName evidence="2">Nicotinamide mononucleotide deamidase</fullName>
        <ecNumber evidence="2">3.5.1.42</ecNumber>
    </submittedName>
</protein>
<proteinExistence type="predicted"/>
<feature type="domain" description="CinA C-terminal" evidence="1">
    <location>
        <begin position="3"/>
        <end position="159"/>
    </location>
</feature>
<dbReference type="STRING" id="268739.Nmlp_1158"/>
<dbReference type="RefSeq" id="WP_015408217.1">
    <property type="nucleotide sequence ID" value="NC_020388.1"/>
</dbReference>
<dbReference type="HOGENOM" id="CLU_030805_1_1_2"/>
<dbReference type="GeneID" id="14650564"/>
<dbReference type="GO" id="GO:0019159">
    <property type="term" value="F:nicotinamide-nucleotide amidase activity"/>
    <property type="evidence" value="ECO:0007669"/>
    <property type="project" value="UniProtKB-EC"/>
</dbReference>
<dbReference type="InterPro" id="IPR036653">
    <property type="entry name" value="CinA-like_C"/>
</dbReference>
<dbReference type="Proteomes" id="UP000011867">
    <property type="component" value="Chromosome"/>
</dbReference>
<evidence type="ECO:0000313" key="3">
    <source>
        <dbReference type="Proteomes" id="UP000011867"/>
    </source>
</evidence>
<dbReference type="SUPFAM" id="SSF142433">
    <property type="entry name" value="CinA-like"/>
    <property type="match status" value="1"/>
</dbReference>
<reference evidence="2 3" key="1">
    <citation type="journal article" date="2013" name="Genome Announc.">
        <title>Genome of the haloarchaeon Natronomonas moolapensis, a neutrophilic member of a previously haloalkaliphilic genus.</title>
        <authorList>
            <person name="Dyall-Smith M.L."/>
            <person name="Pfeiffer F."/>
            <person name="Oberwinkler T."/>
            <person name="Klee K."/>
            <person name="Rampp M."/>
            <person name="Palm P."/>
            <person name="Gross K."/>
            <person name="Schuster S.C."/>
            <person name="Oesterhelt D."/>
        </authorList>
    </citation>
    <scope>NUCLEOTIDE SEQUENCE [LARGE SCALE GENOMIC DNA]</scope>
    <source>
        <strain evidence="3">DSM 18674 / JCM 14361 / 8.8.11</strain>
    </source>
</reference>
<dbReference type="InterPro" id="IPR008136">
    <property type="entry name" value="CinA_C"/>
</dbReference>
<dbReference type="OrthoDB" id="305448at2157"/>
<organism evidence="2 3">
    <name type="scientific">Natronomonas moolapensis (strain DSM 18674 / CECT 7526 / JCM 14361 / 8.8.11)</name>
    <dbReference type="NCBI Taxonomy" id="268739"/>
    <lineage>
        <taxon>Archaea</taxon>
        <taxon>Methanobacteriati</taxon>
        <taxon>Methanobacteriota</taxon>
        <taxon>Stenosarchaea group</taxon>
        <taxon>Halobacteria</taxon>
        <taxon>Halobacteriales</taxon>
        <taxon>Natronomonadaceae</taxon>
        <taxon>Natronomonas</taxon>
    </lineage>
</organism>
<keyword evidence="2" id="KW-0378">Hydrolase</keyword>
<evidence type="ECO:0000313" key="2">
    <source>
        <dbReference type="EMBL" id="CCQ35368.1"/>
    </source>
</evidence>
<dbReference type="eggNOG" id="arCOG04589">
    <property type="taxonomic scope" value="Archaea"/>
</dbReference>
<keyword evidence="3" id="KW-1185">Reference proteome</keyword>
<dbReference type="AlphaFoldDB" id="M1XN82"/>
<dbReference type="Pfam" id="PF02464">
    <property type="entry name" value="CinA"/>
    <property type="match status" value="1"/>
</dbReference>
<sequence>MAIEQTVGESLRERDATVAAAESCTGGLIGSLLTDVPGASDYFDRSVVTYSYDAKLDLGVPRERLDAEGAVSEPVARAMARAVRDAAGVTWGVATTGIAGPEGGSDDKPVGTVYIGVAHAGGWGSGESWCRVERYVFDGTRTEIKRQIAERALEDLREAVEAT</sequence>
<evidence type="ECO:0000259" key="1">
    <source>
        <dbReference type="Pfam" id="PF02464"/>
    </source>
</evidence>
<dbReference type="Gene3D" id="3.90.950.20">
    <property type="entry name" value="CinA-like"/>
    <property type="match status" value="1"/>
</dbReference>
<gene>
    <name evidence="2" type="ordered locus">Nmlp_1158</name>
</gene>
<accession>M1XN82</accession>